<sequence length="418" mass="44163">MSWCAPRASAIRARVELPGSKSLTNRYLVLAGLGSGPAVIRHPLMARDTALMAGALEALGVRVERGEDEWRVSPGPLRGARLDVGLSGTVMRFLTPLAAFARGEVILDGDLAARARPMAGQVAALRRLGVRIEGDSLPLAMFGEGRVSGGEVEIDASASSQFVSGLLLAAPRMDRGLTLRHVGGALPSLPHIRMTLECLARTGINAREIGPGAWRVEPGEVRLGSVEVEPDLTNAGPFLAAAMVTGGEVKIPWPTRTTQAGDSYRNIFERMGARVSFGGGELRLCGPQRIEPLELDAHDVGELVPTLAAVALFATGTSRFTGVGHLRGHETDRLAALAQSLTALGACVETGADWLEIVPPTSPGPAALKAYGDHRMATFAAIAGLRTDVTLDHVEETAKTLPQFEALWAKMINDSESE</sequence>
<feature type="active site" description="Proton acceptor" evidence="7">
    <location>
        <position position="302"/>
    </location>
</feature>
<comment type="subunit">
    <text evidence="7">Monomer.</text>
</comment>
<feature type="binding site" evidence="7">
    <location>
        <position position="329"/>
    </location>
    <ligand>
        <name>3-phosphoshikimate</name>
        <dbReference type="ChEBI" id="CHEBI:145989"/>
    </ligand>
</feature>
<feature type="binding site" evidence="7">
    <location>
        <position position="116"/>
    </location>
    <ligand>
        <name>phosphoenolpyruvate</name>
        <dbReference type="ChEBI" id="CHEBI:58702"/>
    </ligand>
</feature>
<dbReference type="Gene3D" id="3.65.10.10">
    <property type="entry name" value="Enolpyruvate transferase domain"/>
    <property type="match status" value="2"/>
</dbReference>
<keyword evidence="10" id="KW-1185">Reference proteome</keyword>
<dbReference type="EC" id="2.5.1.19" evidence="7"/>
<name>A0ABT9NA17_9ACTO</name>
<evidence type="ECO:0000313" key="9">
    <source>
        <dbReference type="EMBL" id="MDP9800531.1"/>
    </source>
</evidence>
<feature type="binding site" evidence="7">
    <location>
        <position position="21"/>
    </location>
    <ligand>
        <name>phosphoenolpyruvate</name>
        <dbReference type="ChEBI" id="CHEBI:58702"/>
    </ligand>
</feature>
<evidence type="ECO:0000256" key="6">
    <source>
        <dbReference type="ARBA" id="ARBA00044633"/>
    </source>
</evidence>
<protein>
    <recommendedName>
        <fullName evidence="7">3-phosphoshikimate 1-carboxyvinyltransferase</fullName>
        <ecNumber evidence="7">2.5.1.19</ecNumber>
    </recommendedName>
    <alternativeName>
        <fullName evidence="7">5-enolpyruvylshikimate-3-phosphate synthase</fullName>
        <shortName evidence="7">EPSP synthase</shortName>
        <shortName evidence="7">EPSPS</shortName>
    </alternativeName>
</protein>
<dbReference type="EMBL" id="JAUSQW010000001">
    <property type="protein sequence ID" value="MDP9800531.1"/>
    <property type="molecule type" value="Genomic_DNA"/>
</dbReference>
<dbReference type="CDD" id="cd01556">
    <property type="entry name" value="EPSP_synthase"/>
    <property type="match status" value="1"/>
</dbReference>
<comment type="caution">
    <text evidence="9">The sequence shown here is derived from an EMBL/GenBank/DDBJ whole genome shotgun (WGS) entry which is preliminary data.</text>
</comment>
<comment type="caution">
    <text evidence="7">Lacks conserved residue(s) required for the propagation of feature annotation.</text>
</comment>
<accession>A0ABT9NA17</accession>
<dbReference type="Pfam" id="PF00275">
    <property type="entry name" value="EPSP_synthase"/>
    <property type="match status" value="1"/>
</dbReference>
<evidence type="ECO:0000259" key="8">
    <source>
        <dbReference type="Pfam" id="PF00275"/>
    </source>
</evidence>
<feature type="binding site" evidence="7">
    <location>
        <position position="302"/>
    </location>
    <ligand>
        <name>3-phosphoshikimate</name>
        <dbReference type="ChEBI" id="CHEBI:145989"/>
    </ligand>
</feature>
<dbReference type="SUPFAM" id="SSF55205">
    <property type="entry name" value="EPT/RTPC-like"/>
    <property type="match status" value="1"/>
</dbReference>
<evidence type="ECO:0000256" key="7">
    <source>
        <dbReference type="HAMAP-Rule" id="MF_00210"/>
    </source>
</evidence>
<comment type="subcellular location">
    <subcellularLocation>
        <location evidence="7">Cytoplasm</location>
    </subcellularLocation>
</comment>
<dbReference type="NCBIfam" id="TIGR01356">
    <property type="entry name" value="aroA"/>
    <property type="match status" value="1"/>
</dbReference>
<comment type="similarity">
    <text evidence="2 7">Belongs to the EPSP synthase family.</text>
</comment>
<dbReference type="InterPro" id="IPR036968">
    <property type="entry name" value="Enolpyruvate_Tfrase_sf"/>
</dbReference>
<evidence type="ECO:0000256" key="2">
    <source>
        <dbReference type="ARBA" id="ARBA00009948"/>
    </source>
</evidence>
<comment type="function">
    <text evidence="7">Catalyzes the transfer of the enolpyruvyl moiety of phosphoenolpyruvate (PEP) to the 5-hydroxyl of shikimate-3-phosphate (S3P) to produce enolpyruvyl shikimate-3-phosphate and inorganic phosphate.</text>
</comment>
<evidence type="ECO:0000256" key="4">
    <source>
        <dbReference type="ARBA" id="ARBA00022679"/>
    </source>
</evidence>
<feature type="binding site" evidence="7">
    <location>
        <position position="22"/>
    </location>
    <ligand>
        <name>3-phosphoshikimate</name>
        <dbReference type="ChEBI" id="CHEBI:145989"/>
    </ligand>
</feature>
<evidence type="ECO:0000313" key="10">
    <source>
        <dbReference type="Proteomes" id="UP001235966"/>
    </source>
</evidence>
<evidence type="ECO:0000256" key="1">
    <source>
        <dbReference type="ARBA" id="ARBA00004811"/>
    </source>
</evidence>
<keyword evidence="7" id="KW-0963">Cytoplasm</keyword>
<dbReference type="InterPro" id="IPR023193">
    <property type="entry name" value="EPSP_synthase_CS"/>
</dbReference>
<feature type="binding site" evidence="7">
    <location>
        <position position="333"/>
    </location>
    <ligand>
        <name>phosphoenolpyruvate</name>
        <dbReference type="ChEBI" id="CHEBI:58702"/>
    </ligand>
</feature>
<dbReference type="InterPro" id="IPR001986">
    <property type="entry name" value="Enolpyruvate_Tfrase_dom"/>
</dbReference>
<dbReference type="PANTHER" id="PTHR21090">
    <property type="entry name" value="AROM/DEHYDROQUINATE SYNTHASE"/>
    <property type="match status" value="1"/>
</dbReference>
<dbReference type="PROSITE" id="PS00104">
    <property type="entry name" value="EPSP_SYNTHASE_1"/>
    <property type="match status" value="1"/>
</dbReference>
<dbReference type="PANTHER" id="PTHR21090:SF5">
    <property type="entry name" value="PENTAFUNCTIONAL AROM POLYPEPTIDE"/>
    <property type="match status" value="1"/>
</dbReference>
<keyword evidence="5 7" id="KW-0057">Aromatic amino acid biosynthesis</keyword>
<dbReference type="GO" id="GO:0003866">
    <property type="term" value="F:3-phosphoshikimate 1-carboxyvinyltransferase activity"/>
    <property type="evidence" value="ECO:0007669"/>
    <property type="project" value="UniProtKB-EC"/>
</dbReference>
<dbReference type="HAMAP" id="MF_00210">
    <property type="entry name" value="EPSP_synth"/>
    <property type="match status" value="1"/>
</dbReference>
<evidence type="ECO:0000256" key="3">
    <source>
        <dbReference type="ARBA" id="ARBA00022605"/>
    </source>
</evidence>
<dbReference type="Proteomes" id="UP001235966">
    <property type="component" value="Unassembled WGS sequence"/>
</dbReference>
<evidence type="ECO:0000256" key="5">
    <source>
        <dbReference type="ARBA" id="ARBA00023141"/>
    </source>
</evidence>
<feature type="domain" description="Enolpyruvate transferase" evidence="8">
    <location>
        <begin position="9"/>
        <end position="406"/>
    </location>
</feature>
<proteinExistence type="inferred from homology"/>
<gene>
    <name evidence="7" type="primary">aroA</name>
    <name evidence="9" type="ORF">J2S49_000607</name>
</gene>
<dbReference type="InterPro" id="IPR006264">
    <property type="entry name" value="EPSP_synthase"/>
</dbReference>
<feature type="binding site" evidence="7">
    <location>
        <position position="160"/>
    </location>
    <ligand>
        <name>3-phosphoshikimate</name>
        <dbReference type="ChEBI" id="CHEBI:145989"/>
    </ligand>
</feature>
<feature type="binding site" evidence="7">
    <location>
        <position position="399"/>
    </location>
    <ligand>
        <name>phosphoenolpyruvate</name>
        <dbReference type="ChEBI" id="CHEBI:58702"/>
    </ligand>
</feature>
<organism evidence="9 10">
    <name type="scientific">Arcanobacterium wilhelmae</name>
    <dbReference type="NCBI Taxonomy" id="1803177"/>
    <lineage>
        <taxon>Bacteria</taxon>
        <taxon>Bacillati</taxon>
        <taxon>Actinomycetota</taxon>
        <taxon>Actinomycetes</taxon>
        <taxon>Actinomycetales</taxon>
        <taxon>Actinomycetaceae</taxon>
        <taxon>Arcanobacterium</taxon>
    </lineage>
</organism>
<dbReference type="InterPro" id="IPR013792">
    <property type="entry name" value="RNA3'P_cycl/enolpyr_Trfase_a/b"/>
</dbReference>
<feature type="binding site" evidence="7">
    <location>
        <position position="188"/>
    </location>
    <ligand>
        <name>3-phosphoshikimate</name>
        <dbReference type="ChEBI" id="CHEBI:145989"/>
    </ligand>
</feature>
<feature type="binding site" evidence="7">
    <location>
        <position position="375"/>
    </location>
    <ligand>
        <name>phosphoenolpyruvate</name>
        <dbReference type="ChEBI" id="CHEBI:58702"/>
    </ligand>
</feature>
<feature type="binding site" evidence="7">
    <location>
        <position position="161"/>
    </location>
    <ligand>
        <name>3-phosphoshikimate</name>
        <dbReference type="ChEBI" id="CHEBI:145989"/>
    </ligand>
</feature>
<reference evidence="9 10" key="1">
    <citation type="submission" date="2023-07" db="EMBL/GenBank/DDBJ databases">
        <title>Sequencing the genomes of 1000 actinobacteria strains.</title>
        <authorList>
            <person name="Klenk H.-P."/>
        </authorList>
    </citation>
    <scope>NUCLEOTIDE SEQUENCE [LARGE SCALE GENOMIC DNA]</scope>
    <source>
        <strain evidence="9 10">DSM 102162</strain>
    </source>
</reference>
<keyword evidence="3 7" id="KW-0028">Amino-acid biosynthesis</keyword>
<feature type="binding site" evidence="7">
    <location>
        <position position="88"/>
    </location>
    <ligand>
        <name>phosphoenolpyruvate</name>
        <dbReference type="ChEBI" id="CHEBI:58702"/>
    </ligand>
</feature>
<dbReference type="RefSeq" id="WP_278057902.1">
    <property type="nucleotide sequence ID" value="NZ_CP121247.1"/>
</dbReference>
<feature type="binding site" evidence="7">
    <location>
        <position position="26"/>
    </location>
    <ligand>
        <name>3-phosphoshikimate</name>
        <dbReference type="ChEBI" id="CHEBI:145989"/>
    </ligand>
</feature>
<feature type="binding site" evidence="7">
    <location>
        <position position="161"/>
    </location>
    <ligand>
        <name>phosphoenolpyruvate</name>
        <dbReference type="ChEBI" id="CHEBI:58702"/>
    </ligand>
</feature>
<comment type="pathway">
    <text evidence="1 7">Metabolic intermediate biosynthesis; chorismate biosynthesis; chorismate from D-erythrose 4-phosphate and phosphoenolpyruvate: step 6/7.</text>
</comment>
<dbReference type="PROSITE" id="PS00885">
    <property type="entry name" value="EPSP_SYNTHASE_2"/>
    <property type="match status" value="1"/>
</dbReference>
<feature type="binding site" evidence="7">
    <location>
        <position position="159"/>
    </location>
    <ligand>
        <name>3-phosphoshikimate</name>
        <dbReference type="ChEBI" id="CHEBI:145989"/>
    </ligand>
</feature>
<dbReference type="PIRSF" id="PIRSF000505">
    <property type="entry name" value="EPSPS"/>
    <property type="match status" value="1"/>
</dbReference>
<comment type="catalytic activity">
    <reaction evidence="6">
        <text>3-phosphoshikimate + phosphoenolpyruvate = 5-O-(1-carboxyvinyl)-3-phosphoshikimate + phosphate</text>
        <dbReference type="Rhea" id="RHEA:21256"/>
        <dbReference type="ChEBI" id="CHEBI:43474"/>
        <dbReference type="ChEBI" id="CHEBI:57701"/>
        <dbReference type="ChEBI" id="CHEBI:58702"/>
        <dbReference type="ChEBI" id="CHEBI:145989"/>
        <dbReference type="EC" id="2.5.1.19"/>
    </reaction>
    <physiologicalReaction direction="left-to-right" evidence="6">
        <dbReference type="Rhea" id="RHEA:21257"/>
    </physiologicalReaction>
</comment>
<feature type="binding site" evidence="7">
    <location>
        <position position="21"/>
    </location>
    <ligand>
        <name>3-phosphoshikimate</name>
        <dbReference type="ChEBI" id="CHEBI:145989"/>
    </ligand>
</feature>
<keyword evidence="4 7" id="KW-0808">Transferase</keyword>